<reference evidence="1" key="1">
    <citation type="journal article" date="2019" name="bioRxiv">
        <title>The Genome of the Zebra Mussel, Dreissena polymorpha: A Resource for Invasive Species Research.</title>
        <authorList>
            <person name="McCartney M.A."/>
            <person name="Auch B."/>
            <person name="Kono T."/>
            <person name="Mallez S."/>
            <person name="Zhang Y."/>
            <person name="Obille A."/>
            <person name="Becker A."/>
            <person name="Abrahante J.E."/>
            <person name="Garbe J."/>
            <person name="Badalamenti J.P."/>
            <person name="Herman A."/>
            <person name="Mangelson H."/>
            <person name="Liachko I."/>
            <person name="Sullivan S."/>
            <person name="Sone E.D."/>
            <person name="Koren S."/>
            <person name="Silverstein K.A.T."/>
            <person name="Beckman K.B."/>
            <person name="Gohl D.M."/>
        </authorList>
    </citation>
    <scope>NUCLEOTIDE SEQUENCE</scope>
    <source>
        <strain evidence="1">Duluth1</strain>
        <tissue evidence="1">Whole animal</tissue>
    </source>
</reference>
<dbReference type="EMBL" id="JAIWYP010000010">
    <property type="protein sequence ID" value="KAH3753453.1"/>
    <property type="molecule type" value="Genomic_DNA"/>
</dbReference>
<dbReference type="AlphaFoldDB" id="A0A9D4DR01"/>
<keyword evidence="2" id="KW-1185">Reference proteome</keyword>
<gene>
    <name evidence="1" type="ORF">DPMN_188090</name>
</gene>
<organism evidence="1 2">
    <name type="scientific">Dreissena polymorpha</name>
    <name type="common">Zebra mussel</name>
    <name type="synonym">Mytilus polymorpha</name>
    <dbReference type="NCBI Taxonomy" id="45954"/>
    <lineage>
        <taxon>Eukaryota</taxon>
        <taxon>Metazoa</taxon>
        <taxon>Spiralia</taxon>
        <taxon>Lophotrochozoa</taxon>
        <taxon>Mollusca</taxon>
        <taxon>Bivalvia</taxon>
        <taxon>Autobranchia</taxon>
        <taxon>Heteroconchia</taxon>
        <taxon>Euheterodonta</taxon>
        <taxon>Imparidentia</taxon>
        <taxon>Neoheterodontei</taxon>
        <taxon>Myida</taxon>
        <taxon>Dreissenoidea</taxon>
        <taxon>Dreissenidae</taxon>
        <taxon>Dreissena</taxon>
    </lineage>
</organism>
<reference evidence="1" key="2">
    <citation type="submission" date="2020-11" db="EMBL/GenBank/DDBJ databases">
        <authorList>
            <person name="McCartney M.A."/>
            <person name="Auch B."/>
            <person name="Kono T."/>
            <person name="Mallez S."/>
            <person name="Becker A."/>
            <person name="Gohl D.M."/>
            <person name="Silverstein K.A.T."/>
            <person name="Koren S."/>
            <person name="Bechman K.B."/>
            <person name="Herman A."/>
            <person name="Abrahante J.E."/>
            <person name="Garbe J."/>
        </authorList>
    </citation>
    <scope>NUCLEOTIDE SEQUENCE</scope>
    <source>
        <strain evidence="1">Duluth1</strain>
        <tissue evidence="1">Whole animal</tissue>
    </source>
</reference>
<evidence type="ECO:0000313" key="2">
    <source>
        <dbReference type="Proteomes" id="UP000828390"/>
    </source>
</evidence>
<dbReference type="Proteomes" id="UP000828390">
    <property type="component" value="Unassembled WGS sequence"/>
</dbReference>
<evidence type="ECO:0000313" key="1">
    <source>
        <dbReference type="EMBL" id="KAH3753453.1"/>
    </source>
</evidence>
<name>A0A9D4DR01_DREPO</name>
<comment type="caution">
    <text evidence="1">The sequence shown here is derived from an EMBL/GenBank/DDBJ whole genome shotgun (WGS) entry which is preliminary data.</text>
</comment>
<proteinExistence type="predicted"/>
<protein>
    <submittedName>
        <fullName evidence="1">Uncharacterized protein</fullName>
    </submittedName>
</protein>
<sequence length="71" mass="7729">MSSLHLELQVVGKPAFSKTHLVPRALAVTLFTSCQVPCFSLVNSTIFMATKLATKSLTSTQYPLWGKAMCP</sequence>
<accession>A0A9D4DR01</accession>